<sequence>MELTALLEAFIEQQDPETLAELAETLEDDPRGERLVYLAWRAVYLEDERLAALLEEAVREAQTLLEELRRGGP</sequence>
<dbReference type="HOGENOM" id="CLU_2700401_0_0_0"/>
<accession>F2NM78</accession>
<evidence type="ECO:0000313" key="1">
    <source>
        <dbReference type="EMBL" id="AEB11548.1"/>
    </source>
</evidence>
<organism evidence="1 2">
    <name type="scientific">Marinithermus hydrothermalis (strain DSM 14884 / JCM 11576 / T1)</name>
    <dbReference type="NCBI Taxonomy" id="869210"/>
    <lineage>
        <taxon>Bacteria</taxon>
        <taxon>Thermotogati</taxon>
        <taxon>Deinococcota</taxon>
        <taxon>Deinococci</taxon>
        <taxon>Thermales</taxon>
        <taxon>Thermaceae</taxon>
        <taxon>Marinithermus</taxon>
    </lineage>
</organism>
<proteinExistence type="predicted"/>
<dbReference type="EMBL" id="CP002630">
    <property type="protein sequence ID" value="AEB11548.1"/>
    <property type="molecule type" value="Genomic_DNA"/>
</dbReference>
<dbReference type="KEGG" id="mhd:Marky_0800"/>
<dbReference type="RefSeq" id="WP_013703599.1">
    <property type="nucleotide sequence ID" value="NC_015387.1"/>
</dbReference>
<keyword evidence="2" id="KW-1185">Reference proteome</keyword>
<name>F2NM78_MARHT</name>
<protein>
    <submittedName>
        <fullName evidence="1">Uncharacterized protein</fullName>
    </submittedName>
</protein>
<dbReference type="STRING" id="869210.Marky_0800"/>
<gene>
    <name evidence="1" type="ordered locus">Marky_0800</name>
</gene>
<dbReference type="AlphaFoldDB" id="F2NM78"/>
<evidence type="ECO:0000313" key="2">
    <source>
        <dbReference type="Proteomes" id="UP000007030"/>
    </source>
</evidence>
<dbReference type="Proteomes" id="UP000007030">
    <property type="component" value="Chromosome"/>
</dbReference>
<reference evidence="1 2" key="1">
    <citation type="journal article" date="2012" name="Stand. Genomic Sci.">
        <title>Complete genome sequence of the aerobic, heterotroph Marinithermus hydrothermalis type strain (T1(T)) from a deep-sea hydrothermal vent chimney.</title>
        <authorList>
            <person name="Copeland A."/>
            <person name="Gu W."/>
            <person name="Yasawong M."/>
            <person name="Lapidus A."/>
            <person name="Lucas S."/>
            <person name="Deshpande S."/>
            <person name="Pagani I."/>
            <person name="Tapia R."/>
            <person name="Cheng J.F."/>
            <person name="Goodwin L.A."/>
            <person name="Pitluck S."/>
            <person name="Liolios K."/>
            <person name="Ivanova N."/>
            <person name="Mavromatis K."/>
            <person name="Mikhailova N."/>
            <person name="Pati A."/>
            <person name="Chen A."/>
            <person name="Palaniappan K."/>
            <person name="Land M."/>
            <person name="Pan C."/>
            <person name="Brambilla E.M."/>
            <person name="Rohde M."/>
            <person name="Tindall B.J."/>
            <person name="Sikorski J."/>
            <person name="Goker M."/>
            <person name="Detter J.C."/>
            <person name="Bristow J."/>
            <person name="Eisen J.A."/>
            <person name="Markowitz V."/>
            <person name="Hugenholtz P."/>
            <person name="Kyrpides N.C."/>
            <person name="Klenk H.P."/>
            <person name="Woyke T."/>
        </authorList>
    </citation>
    <scope>NUCLEOTIDE SEQUENCE [LARGE SCALE GENOMIC DNA]</scope>
    <source>
        <strain evidence="2">DSM 14884 / JCM 11576 / T1</strain>
    </source>
</reference>